<sequence>MPDVSLHDPISGKYKFGFDSDYDEGASSVGYAFNEEEASVEWDYFAERQARHDMMEESDSEEELQPCKRLDIRCKGLPSNFRPQSSLDFLQNIVKRNVTSDLKHYIHTLRRVQQYMIPLVLSEFAFLSMGPTGAGKTSGYLIPLVNKLIELKEIELRGRKGPVALVVTHTENKIKHIKELCYRYSRGSSLAKYFTTKEDMEKDSSFNPNYVVDLICASAPVMVNVLCKYHVPLKWVKFLVIEEFHFCATNSEYMERLMALNNLLTAHGVAPVCMFISAIVPEEKMFDINFMMEMAKTRVVRLIAPPMLEELSVSVLPCKSTRDHCYWVLRLLAGEGVSPRKTVILVNKPRTAHFLTLLLTYQGISSTYITRTDSLLAAEDAIRQWRTEECRTIVADYDSLKDLDYGFVELCILFEPPDADFCSFHKRILDLSAKLHYRRRLYILLDTELDAGAASCVIEFLEKINQIVPRFLVDMAEAAGDPSRDLEETLSSSHSES</sequence>
<keyword evidence="10" id="KW-1185">Reference proteome</keyword>
<keyword evidence="6" id="KW-0067">ATP-binding</keyword>
<keyword evidence="3" id="KW-0547">Nucleotide-binding</keyword>
<gene>
    <name evidence="9" type="ORF">GCK32_004090</name>
</gene>
<keyword evidence="5 9" id="KW-0347">Helicase</keyword>
<feature type="domain" description="Helicase ATP-binding" evidence="8">
    <location>
        <begin position="105"/>
        <end position="314"/>
    </location>
</feature>
<accession>A0AAN8F1U3</accession>
<evidence type="ECO:0000256" key="4">
    <source>
        <dbReference type="ARBA" id="ARBA00022801"/>
    </source>
</evidence>
<dbReference type="SMART" id="SM00487">
    <property type="entry name" value="DEXDc"/>
    <property type="match status" value="1"/>
</dbReference>
<evidence type="ECO:0000256" key="1">
    <source>
        <dbReference type="ARBA" id="ARBA00012552"/>
    </source>
</evidence>
<dbReference type="GO" id="GO:0042078">
    <property type="term" value="P:germ-line stem cell division"/>
    <property type="evidence" value="ECO:0007669"/>
    <property type="project" value="TreeGrafter"/>
</dbReference>
<dbReference type="Gene3D" id="3.40.50.300">
    <property type="entry name" value="P-loop containing nucleotide triphosphate hydrolases"/>
    <property type="match status" value="2"/>
</dbReference>
<dbReference type="InterPro" id="IPR027417">
    <property type="entry name" value="P-loop_NTPase"/>
</dbReference>
<comment type="caution">
    <text evidence="9">The sequence shown here is derived from an EMBL/GenBank/DDBJ whole genome shotgun (WGS) entry which is preliminary data.</text>
</comment>
<evidence type="ECO:0000313" key="10">
    <source>
        <dbReference type="Proteomes" id="UP001331761"/>
    </source>
</evidence>
<comment type="catalytic activity">
    <reaction evidence="7">
        <text>ATP + H2O = ADP + phosphate + H(+)</text>
        <dbReference type="Rhea" id="RHEA:13065"/>
        <dbReference type="ChEBI" id="CHEBI:15377"/>
        <dbReference type="ChEBI" id="CHEBI:15378"/>
        <dbReference type="ChEBI" id="CHEBI:30616"/>
        <dbReference type="ChEBI" id="CHEBI:43474"/>
        <dbReference type="ChEBI" id="CHEBI:456216"/>
        <dbReference type="EC" id="3.6.4.13"/>
    </reaction>
</comment>
<reference evidence="9 10" key="1">
    <citation type="submission" date="2019-10" db="EMBL/GenBank/DDBJ databases">
        <title>Assembly and Annotation for the nematode Trichostrongylus colubriformis.</title>
        <authorList>
            <person name="Martin J."/>
        </authorList>
    </citation>
    <scope>NUCLEOTIDE SEQUENCE [LARGE SCALE GENOMIC DNA]</scope>
    <source>
        <strain evidence="9">G859</strain>
        <tissue evidence="9">Whole worm</tissue>
    </source>
</reference>
<dbReference type="AlphaFoldDB" id="A0AAN8F1U3"/>
<keyword evidence="4" id="KW-0378">Hydrolase</keyword>
<dbReference type="GO" id="GO:0003676">
    <property type="term" value="F:nucleic acid binding"/>
    <property type="evidence" value="ECO:0007669"/>
    <property type="project" value="InterPro"/>
</dbReference>
<evidence type="ECO:0000256" key="5">
    <source>
        <dbReference type="ARBA" id="ARBA00022806"/>
    </source>
</evidence>
<evidence type="ECO:0000256" key="3">
    <source>
        <dbReference type="ARBA" id="ARBA00022741"/>
    </source>
</evidence>
<evidence type="ECO:0000259" key="8">
    <source>
        <dbReference type="SMART" id="SM00487"/>
    </source>
</evidence>
<evidence type="ECO:0000313" key="9">
    <source>
        <dbReference type="EMBL" id="KAK5971700.1"/>
    </source>
</evidence>
<evidence type="ECO:0000256" key="6">
    <source>
        <dbReference type="ARBA" id="ARBA00022840"/>
    </source>
</evidence>
<evidence type="ECO:0000256" key="2">
    <source>
        <dbReference type="ARBA" id="ARBA00022737"/>
    </source>
</evidence>
<dbReference type="GO" id="GO:0016787">
    <property type="term" value="F:hydrolase activity"/>
    <property type="evidence" value="ECO:0007669"/>
    <property type="project" value="UniProtKB-KW"/>
</dbReference>
<dbReference type="EMBL" id="WIXE01017484">
    <property type="protein sequence ID" value="KAK5971700.1"/>
    <property type="molecule type" value="Genomic_DNA"/>
</dbReference>
<dbReference type="EC" id="3.6.4.13" evidence="1"/>
<dbReference type="Proteomes" id="UP001331761">
    <property type="component" value="Unassembled WGS sequence"/>
</dbReference>
<dbReference type="PANTHER" id="PTHR22655">
    <property type="entry name" value="ATP-DEPENDENT RNA HELICASE TDRD12-RELATED"/>
    <property type="match status" value="1"/>
</dbReference>
<keyword evidence="2" id="KW-0677">Repeat</keyword>
<evidence type="ECO:0000256" key="7">
    <source>
        <dbReference type="ARBA" id="ARBA00047984"/>
    </source>
</evidence>
<dbReference type="SUPFAM" id="SSF52540">
    <property type="entry name" value="P-loop containing nucleoside triphosphate hydrolases"/>
    <property type="match status" value="2"/>
</dbReference>
<dbReference type="InterPro" id="IPR014001">
    <property type="entry name" value="Helicase_ATP-bd"/>
</dbReference>
<dbReference type="GO" id="GO:0005524">
    <property type="term" value="F:ATP binding"/>
    <property type="evidence" value="ECO:0007669"/>
    <property type="project" value="UniProtKB-KW"/>
</dbReference>
<name>A0AAN8F1U3_TRICO</name>
<protein>
    <recommendedName>
        <fullName evidence="1">RNA helicase</fullName>
        <ecNumber evidence="1">3.6.4.13</ecNumber>
    </recommendedName>
</protein>
<dbReference type="GO" id="GO:0003724">
    <property type="term" value="F:RNA helicase activity"/>
    <property type="evidence" value="ECO:0007669"/>
    <property type="project" value="UniProtKB-EC"/>
</dbReference>
<dbReference type="PANTHER" id="PTHR22655:SF2">
    <property type="entry name" value="ATP-DEPENDENT RNA HELICASE TDRD12-RELATED"/>
    <property type="match status" value="1"/>
</dbReference>
<dbReference type="Pfam" id="PF00270">
    <property type="entry name" value="DEAD"/>
    <property type="match status" value="1"/>
</dbReference>
<proteinExistence type="predicted"/>
<dbReference type="InterPro" id="IPR011545">
    <property type="entry name" value="DEAD/DEAH_box_helicase_dom"/>
</dbReference>
<organism evidence="9 10">
    <name type="scientific">Trichostrongylus colubriformis</name>
    <name type="common">Black scour worm</name>
    <dbReference type="NCBI Taxonomy" id="6319"/>
    <lineage>
        <taxon>Eukaryota</taxon>
        <taxon>Metazoa</taxon>
        <taxon>Ecdysozoa</taxon>
        <taxon>Nematoda</taxon>
        <taxon>Chromadorea</taxon>
        <taxon>Rhabditida</taxon>
        <taxon>Rhabditina</taxon>
        <taxon>Rhabditomorpha</taxon>
        <taxon>Strongyloidea</taxon>
        <taxon>Trichostrongylidae</taxon>
        <taxon>Trichostrongylus</taxon>
    </lineage>
</organism>